<dbReference type="Ensembl" id="ENSLLET00000042010.1">
    <property type="protein sequence ID" value="ENSLLEP00000040370.1"/>
    <property type="gene ID" value="ENSLLEG00000025696.1"/>
</dbReference>
<protein>
    <submittedName>
        <fullName evidence="1">N-terminal asparagine amidase</fullName>
    </submittedName>
</protein>
<reference evidence="1" key="1">
    <citation type="submission" date="2025-08" db="UniProtKB">
        <authorList>
            <consortium name="Ensembl"/>
        </authorList>
    </citation>
    <scope>IDENTIFICATION</scope>
</reference>
<evidence type="ECO:0000313" key="1">
    <source>
        <dbReference type="Ensembl" id="ENSLLEP00000040370.1"/>
    </source>
</evidence>
<dbReference type="InterPro" id="IPR026750">
    <property type="entry name" value="NTAN1"/>
</dbReference>
<dbReference type="GO" id="GO:0006511">
    <property type="term" value="P:ubiquitin-dependent protein catabolic process"/>
    <property type="evidence" value="ECO:0007669"/>
    <property type="project" value="TreeGrafter"/>
</dbReference>
<dbReference type="PANTHER" id="PTHR12498:SF0">
    <property type="entry name" value="PROTEIN N-TERMINAL ASPARAGINE AMIDOHYDROLASE"/>
    <property type="match status" value="1"/>
</dbReference>
<dbReference type="PANTHER" id="PTHR12498">
    <property type="entry name" value="N-TERMINAL ASPARAGINE AMIDOHYDROLASE"/>
    <property type="match status" value="1"/>
</dbReference>
<dbReference type="Pfam" id="PF14736">
    <property type="entry name" value="N_Asn_amidohyd"/>
    <property type="match status" value="1"/>
</dbReference>
<dbReference type="AlphaFoldDB" id="A0A8C5QME0"/>
<dbReference type="OrthoDB" id="539995at2759"/>
<sequence length="310" mass="34620">MPLLCDSQRLDVTLSATRIAQMHSRLEEGAKALTSQPTQTFGPKGFLYVQQRELAATTSKDSAISILGSDDATTCHIVVLRHTGSGATCLAHCDGSDTESEVEDILQAVKYLSNNTEDGRLELHLIGGFIDKRRLSQKLSSQLLRAFDNQSDDIHLITLCVSELNDSEEKGIHLPIIYGIAVNVKTAEIFKASCEDRKPDDDLRSAYTFTGGTMLSIYDAKKEQLSIGPYSWIPFPNTAFWLEQEDGQILECFSTSPQAEPPHFVAHIRSTFQFLKENPYPMKSIFADRKPRVYRKQLDGSWERVLSQGT</sequence>
<dbReference type="GO" id="GO:0008418">
    <property type="term" value="F:protein-N-terminal asparagine amidohydrolase activity"/>
    <property type="evidence" value="ECO:0007669"/>
    <property type="project" value="InterPro"/>
</dbReference>
<gene>
    <name evidence="1" type="primary">NTAN1</name>
</gene>
<reference evidence="1" key="2">
    <citation type="submission" date="2025-09" db="UniProtKB">
        <authorList>
            <consortium name="Ensembl"/>
        </authorList>
    </citation>
    <scope>IDENTIFICATION</scope>
</reference>
<dbReference type="GeneTree" id="ENSGT00390000016730"/>
<keyword evidence="2" id="KW-1185">Reference proteome</keyword>
<proteinExistence type="predicted"/>
<name>A0A8C5QME0_9ANUR</name>
<evidence type="ECO:0000313" key="2">
    <source>
        <dbReference type="Proteomes" id="UP000694569"/>
    </source>
</evidence>
<accession>A0A8C5QME0</accession>
<organism evidence="1 2">
    <name type="scientific">Leptobrachium leishanense</name>
    <name type="common">Leishan spiny toad</name>
    <dbReference type="NCBI Taxonomy" id="445787"/>
    <lineage>
        <taxon>Eukaryota</taxon>
        <taxon>Metazoa</taxon>
        <taxon>Chordata</taxon>
        <taxon>Craniata</taxon>
        <taxon>Vertebrata</taxon>
        <taxon>Euteleostomi</taxon>
        <taxon>Amphibia</taxon>
        <taxon>Batrachia</taxon>
        <taxon>Anura</taxon>
        <taxon>Pelobatoidea</taxon>
        <taxon>Megophryidae</taxon>
        <taxon>Leptobrachium</taxon>
    </lineage>
</organism>
<dbReference type="Proteomes" id="UP000694569">
    <property type="component" value="Unplaced"/>
</dbReference>
<dbReference type="GO" id="GO:0005634">
    <property type="term" value="C:nucleus"/>
    <property type="evidence" value="ECO:0007669"/>
    <property type="project" value="TreeGrafter"/>
</dbReference>